<proteinExistence type="predicted"/>
<accession>A0ABX7JLJ4</accession>
<keyword evidence="2" id="KW-1185">Reference proteome</keyword>
<dbReference type="EMBL" id="CP070369">
    <property type="protein sequence ID" value="QRZ14233.1"/>
    <property type="molecule type" value="Genomic_DNA"/>
</dbReference>
<dbReference type="InterPro" id="IPR010413">
    <property type="entry name" value="HutX-like"/>
</dbReference>
<evidence type="ECO:0000313" key="2">
    <source>
        <dbReference type="Proteomes" id="UP000663629"/>
    </source>
</evidence>
<dbReference type="Pfam" id="PF06228">
    <property type="entry name" value="ChuX_HutX"/>
    <property type="match status" value="1"/>
</dbReference>
<protein>
    <submittedName>
        <fullName evidence="1">Heme utilization cystosolic carrier protein HutX</fullName>
    </submittedName>
</protein>
<dbReference type="PIRSF" id="PIRSF030840">
    <property type="entry name" value="DUF1008"/>
    <property type="match status" value="1"/>
</dbReference>
<gene>
    <name evidence="1" type="primary">hutX</name>
    <name evidence="1" type="ORF">JWJ88_12085</name>
</gene>
<dbReference type="InterPro" id="IPR053733">
    <property type="entry name" value="Heme_Transport_Util_sf"/>
</dbReference>
<sequence length="173" mass="18450">MTTEATLAAIRAALSETPHAALEDIARKTGTTPLAVLDALPAGEVSSLPGDLLPEVMADIAGWGEITFIVNTPGVILEVKAPLGQGEISGDMFNLHDKAIGGHIHYRACARVAFVRRKLFGMETCSVQFYAQDGTCMFKIYLGRDENRALKPEQIAAMDALEARLVPAARAAS</sequence>
<dbReference type="NCBIfam" id="TIGR04108">
    <property type="entry name" value="HutX"/>
    <property type="match status" value="1"/>
</dbReference>
<dbReference type="RefSeq" id="WP_205295210.1">
    <property type="nucleotide sequence ID" value="NZ_CP070369.1"/>
</dbReference>
<reference evidence="1 2" key="1">
    <citation type="submission" date="2021-02" db="EMBL/GenBank/DDBJ databases">
        <title>Paracoccus methylovroum sp.nov., a new methanol and methylamine utilizing methylotrophic denitrifer.</title>
        <authorList>
            <person name="Timsy T."/>
            <person name="Behrendt U."/>
            <person name="Ulrich A."/>
            <person name="Spanner T."/>
            <person name="Foesel B.U."/>
            <person name="Horn M.A."/>
            <person name="Kolb S."/>
        </authorList>
    </citation>
    <scope>NUCLEOTIDE SEQUENCE [LARGE SCALE GENOMIC DNA]</scope>
    <source>
        <strain evidence="1 2">H4-D09</strain>
        <plasmid evidence="1 2">p1</plasmid>
    </source>
</reference>
<keyword evidence="1" id="KW-0614">Plasmid</keyword>
<organism evidence="1 2">
    <name type="scientific">Paracoccus methylovorus</name>
    <dbReference type="NCBI Taxonomy" id="2812658"/>
    <lineage>
        <taxon>Bacteria</taxon>
        <taxon>Pseudomonadati</taxon>
        <taxon>Pseudomonadota</taxon>
        <taxon>Alphaproteobacteria</taxon>
        <taxon>Rhodobacterales</taxon>
        <taxon>Paracoccaceae</taxon>
        <taxon>Paracoccus</taxon>
    </lineage>
</organism>
<geneLocation type="plasmid" evidence="1 2">
    <name>p1</name>
</geneLocation>
<name>A0ABX7JLJ4_9RHOB</name>
<dbReference type="Proteomes" id="UP000663629">
    <property type="component" value="Plasmid p1"/>
</dbReference>
<evidence type="ECO:0000313" key="1">
    <source>
        <dbReference type="EMBL" id="QRZ14233.1"/>
    </source>
</evidence>
<dbReference type="CDD" id="cd16829">
    <property type="entry name" value="ChuX_HutX-like"/>
    <property type="match status" value="1"/>
</dbReference>
<dbReference type="Gene3D" id="3.40.1570.10">
    <property type="entry name" value="HemS/ChuS/ChuX like domains"/>
    <property type="match status" value="1"/>
</dbReference>
<dbReference type="SUPFAM" id="SSF144064">
    <property type="entry name" value="Heme iron utilization protein-like"/>
    <property type="match status" value="1"/>
</dbReference>